<name>D9J0M5_9CAUD</name>
<protein>
    <submittedName>
        <fullName evidence="1">Gp78</fullName>
    </submittedName>
</protein>
<dbReference type="RefSeq" id="YP_004301411.1">
    <property type="nucleotide sequence ID" value="NC_015253.1"/>
</dbReference>
<keyword evidence="2" id="KW-1185">Reference proteome</keyword>
<dbReference type="KEGG" id="vg:10359114"/>
<accession>D9J0M5</accession>
<dbReference type="EMBL" id="HM242243">
    <property type="protein sequence ID" value="ADJ53118.1"/>
    <property type="molecule type" value="Genomic_DNA"/>
</dbReference>
<dbReference type="Proteomes" id="UP000000331">
    <property type="component" value="Segment"/>
</dbReference>
<evidence type="ECO:0000313" key="1">
    <source>
        <dbReference type="EMBL" id="ADJ53118.1"/>
    </source>
</evidence>
<sequence length="70" mass="7955">MKKYEFEIFVTETLSFKHVPKATMSYNPVSYMDAFLVGAGNASLECTGSGDKPVRVNYRNVLFYSYKEIA</sequence>
<proteinExistence type="predicted"/>
<organism evidence="1 2">
    <name type="scientific">Brochothrix phage A9</name>
    <dbReference type="NCBI Taxonomy" id="857312"/>
    <lineage>
        <taxon>Viruses</taxon>
        <taxon>Duplodnaviria</taxon>
        <taxon>Heunggongvirae</taxon>
        <taxon>Uroviricota</taxon>
        <taxon>Caudoviricetes</taxon>
        <taxon>Herelleviridae</taxon>
        <taxon>Klumppvirus</taxon>
        <taxon>Klumppvirus A9</taxon>
    </lineage>
</organism>
<reference evidence="1 2" key="1">
    <citation type="journal article" date="2010" name="J. Bacteriol.">
        <title>Brochothrix thermosphacta bacteriophages feature heterogeneous and highly mosaic genomes and utilize unique prophage insertion sites.</title>
        <authorList>
            <person name="Kilcher S."/>
            <person name="Loessner M.J."/>
            <person name="Klumpp J."/>
        </authorList>
    </citation>
    <scope>NUCLEOTIDE SEQUENCE [LARGE SCALE GENOMIC DNA]</scope>
</reference>
<dbReference type="GeneID" id="10359114"/>
<evidence type="ECO:0000313" key="2">
    <source>
        <dbReference type="Proteomes" id="UP000000331"/>
    </source>
</evidence>